<keyword evidence="3" id="KW-0342">GTP-binding</keyword>
<dbReference type="EMBL" id="JACVVK020000475">
    <property type="protein sequence ID" value="KAK7471898.1"/>
    <property type="molecule type" value="Genomic_DNA"/>
</dbReference>
<feature type="domain" description="AIG1-type G" evidence="4">
    <location>
        <begin position="1"/>
        <end position="160"/>
    </location>
</feature>
<comment type="caution">
    <text evidence="5">The sequence shown here is derived from an EMBL/GenBank/DDBJ whole genome shotgun (WGS) entry which is preliminary data.</text>
</comment>
<organism evidence="5 6">
    <name type="scientific">Batillaria attramentaria</name>
    <dbReference type="NCBI Taxonomy" id="370345"/>
    <lineage>
        <taxon>Eukaryota</taxon>
        <taxon>Metazoa</taxon>
        <taxon>Spiralia</taxon>
        <taxon>Lophotrochozoa</taxon>
        <taxon>Mollusca</taxon>
        <taxon>Gastropoda</taxon>
        <taxon>Caenogastropoda</taxon>
        <taxon>Sorbeoconcha</taxon>
        <taxon>Cerithioidea</taxon>
        <taxon>Batillariidae</taxon>
        <taxon>Batillaria</taxon>
    </lineage>
</organism>
<evidence type="ECO:0000256" key="2">
    <source>
        <dbReference type="ARBA" id="ARBA00022741"/>
    </source>
</evidence>
<reference evidence="5 6" key="1">
    <citation type="journal article" date="2023" name="Sci. Data">
        <title>Genome assembly of the Korean intertidal mud-creeper Batillaria attramentaria.</title>
        <authorList>
            <person name="Patra A.K."/>
            <person name="Ho P.T."/>
            <person name="Jun S."/>
            <person name="Lee S.J."/>
            <person name="Kim Y."/>
            <person name="Won Y.J."/>
        </authorList>
    </citation>
    <scope>NUCLEOTIDE SEQUENCE [LARGE SCALE GENOMIC DNA]</scope>
    <source>
        <strain evidence="5">Wonlab-2016</strain>
    </source>
</reference>
<name>A0ABD0JG08_9CAEN</name>
<dbReference type="Gene3D" id="3.40.50.300">
    <property type="entry name" value="P-loop containing nucleotide triphosphate hydrolases"/>
    <property type="match status" value="1"/>
</dbReference>
<dbReference type="InterPro" id="IPR027417">
    <property type="entry name" value="P-loop_NTPase"/>
</dbReference>
<keyword evidence="6" id="KW-1185">Reference proteome</keyword>
<sequence>VTDTPGLCDTHRDESDVLREVVKSVAVASPGPHVVLMVLRCDRRFTEEEFQAYLALKGLFGEGVCDYMIVVFAGADAYGDSPGNSENDEQRQNLKMEAKEFPPELQQVIREAGDRFLPVNNRGSRQDRNQQAKEIVAAMNGLVEKNGGRCFTSKLTEEVDKLKHPILEQRKAERKNTLEEANRDFNNAIVHGNEHPGFIETIS</sequence>
<keyword evidence="2" id="KW-0547">Nucleotide-binding</keyword>
<dbReference type="PANTHER" id="PTHR10903">
    <property type="entry name" value="GTPASE, IMAP FAMILY MEMBER-RELATED"/>
    <property type="match status" value="1"/>
</dbReference>
<gene>
    <name evidence="5" type="ORF">BaRGS_00035482</name>
</gene>
<dbReference type="InterPro" id="IPR045058">
    <property type="entry name" value="GIMA/IAN/Toc"/>
</dbReference>
<dbReference type="AlphaFoldDB" id="A0ABD0JG08"/>
<proteinExistence type="inferred from homology"/>
<evidence type="ECO:0000313" key="6">
    <source>
        <dbReference type="Proteomes" id="UP001519460"/>
    </source>
</evidence>
<dbReference type="InterPro" id="IPR006703">
    <property type="entry name" value="G_AIG1"/>
</dbReference>
<evidence type="ECO:0000313" key="5">
    <source>
        <dbReference type="EMBL" id="KAK7471898.1"/>
    </source>
</evidence>
<dbReference type="Proteomes" id="UP001519460">
    <property type="component" value="Unassembled WGS sequence"/>
</dbReference>
<accession>A0ABD0JG08</accession>
<dbReference type="GO" id="GO:0005525">
    <property type="term" value="F:GTP binding"/>
    <property type="evidence" value="ECO:0007669"/>
    <property type="project" value="UniProtKB-KW"/>
</dbReference>
<dbReference type="PANTHER" id="PTHR10903:SF184">
    <property type="entry name" value="GTP-BINDING PROTEIN A"/>
    <property type="match status" value="1"/>
</dbReference>
<evidence type="ECO:0000256" key="1">
    <source>
        <dbReference type="ARBA" id="ARBA00008535"/>
    </source>
</evidence>
<evidence type="ECO:0000259" key="4">
    <source>
        <dbReference type="PROSITE" id="PS51720"/>
    </source>
</evidence>
<evidence type="ECO:0000256" key="3">
    <source>
        <dbReference type="ARBA" id="ARBA00023134"/>
    </source>
</evidence>
<protein>
    <recommendedName>
        <fullName evidence="4">AIG1-type G domain-containing protein</fullName>
    </recommendedName>
</protein>
<feature type="non-terminal residue" evidence="5">
    <location>
        <position position="203"/>
    </location>
</feature>
<feature type="non-terminal residue" evidence="5">
    <location>
        <position position="1"/>
    </location>
</feature>
<dbReference type="Pfam" id="PF04548">
    <property type="entry name" value="AIG1"/>
    <property type="match status" value="1"/>
</dbReference>
<comment type="similarity">
    <text evidence="1">Belongs to the TRAFAC class TrmE-Era-EngA-EngB-Septin-like GTPase superfamily. AIG1/Toc34/Toc159-like paraseptin GTPase family. IAN subfamily.</text>
</comment>
<dbReference type="SUPFAM" id="SSF52540">
    <property type="entry name" value="P-loop containing nucleoside triphosphate hydrolases"/>
    <property type="match status" value="1"/>
</dbReference>
<dbReference type="PROSITE" id="PS51720">
    <property type="entry name" value="G_AIG1"/>
    <property type="match status" value="1"/>
</dbReference>